<comment type="function">
    <text evidence="8">In association with mitochondrial contact site and cristae organizing system (MICOS) complex components and mitochondrial outer membrane sorting assembly machinery (SAM) complex components may regulate mitochondrial dynamics playing a role in determining mitochondrial length, distribution and motility.</text>
</comment>
<dbReference type="SUPFAM" id="SSF48371">
    <property type="entry name" value="ARM repeat"/>
    <property type="match status" value="1"/>
</dbReference>
<dbReference type="GO" id="GO:0005741">
    <property type="term" value="C:mitochondrial outer membrane"/>
    <property type="evidence" value="ECO:0007669"/>
    <property type="project" value="UniProtKB-SubCell"/>
</dbReference>
<feature type="repeat" description="ARM" evidence="10">
    <location>
        <begin position="36"/>
        <end position="78"/>
    </location>
</feature>
<proteinExistence type="predicted"/>
<dbReference type="InterPro" id="IPR000225">
    <property type="entry name" value="Armadillo"/>
</dbReference>
<organism evidence="12 13">
    <name type="scientific">Zosterops borbonicus</name>
    <dbReference type="NCBI Taxonomy" id="364589"/>
    <lineage>
        <taxon>Eukaryota</taxon>
        <taxon>Metazoa</taxon>
        <taxon>Chordata</taxon>
        <taxon>Craniata</taxon>
        <taxon>Vertebrata</taxon>
        <taxon>Euteleostomi</taxon>
        <taxon>Archelosauria</taxon>
        <taxon>Archosauria</taxon>
        <taxon>Dinosauria</taxon>
        <taxon>Saurischia</taxon>
        <taxon>Theropoda</taxon>
        <taxon>Coelurosauria</taxon>
        <taxon>Aves</taxon>
        <taxon>Neognathae</taxon>
        <taxon>Neoaves</taxon>
        <taxon>Telluraves</taxon>
        <taxon>Australaves</taxon>
        <taxon>Passeriformes</taxon>
        <taxon>Sylvioidea</taxon>
        <taxon>Zosteropidae</taxon>
        <taxon>Zosterops</taxon>
    </lineage>
</organism>
<dbReference type="Pfam" id="PF00514">
    <property type="entry name" value="Arm"/>
    <property type="match status" value="1"/>
</dbReference>
<dbReference type="AlphaFoldDB" id="A0A8K1LMT5"/>
<evidence type="ECO:0000256" key="5">
    <source>
        <dbReference type="ARBA" id="ARBA00022787"/>
    </source>
</evidence>
<keyword evidence="6" id="KW-0496">Mitochondrion</keyword>
<evidence type="ECO:0000256" key="3">
    <source>
        <dbReference type="ARBA" id="ARBA00013732"/>
    </source>
</evidence>
<evidence type="ECO:0000256" key="8">
    <source>
        <dbReference type="ARBA" id="ARBA00023764"/>
    </source>
</evidence>
<dbReference type="InterPro" id="IPR016024">
    <property type="entry name" value="ARM-type_fold"/>
</dbReference>
<keyword evidence="4" id="KW-0963">Cytoplasm</keyword>
<dbReference type="PROSITE" id="PS50176">
    <property type="entry name" value="ARM_REPEAT"/>
    <property type="match status" value="1"/>
</dbReference>
<evidence type="ECO:0000313" key="12">
    <source>
        <dbReference type="EMBL" id="TRZ19381.1"/>
    </source>
</evidence>
<dbReference type="InterPro" id="IPR011989">
    <property type="entry name" value="ARM-like"/>
</dbReference>
<evidence type="ECO:0000256" key="2">
    <source>
        <dbReference type="ARBA" id="ARBA00004496"/>
    </source>
</evidence>
<evidence type="ECO:0000256" key="4">
    <source>
        <dbReference type="ARBA" id="ARBA00022490"/>
    </source>
</evidence>
<evidence type="ECO:0000256" key="7">
    <source>
        <dbReference type="ARBA" id="ARBA00023136"/>
    </source>
</evidence>
<dbReference type="InterPro" id="IPR016617">
    <property type="entry name" value="ARMC1"/>
</dbReference>
<dbReference type="PANTHER" id="PTHR46840">
    <property type="entry name" value="ARMADILLO REPEAT-CONTAINING PROTEIN 1"/>
    <property type="match status" value="1"/>
</dbReference>
<feature type="region of interest" description="Disordered" evidence="11">
    <location>
        <begin position="236"/>
        <end position="255"/>
    </location>
</feature>
<sequence length="605" mass="67436">MNSAMSEEPDALSVVNQLRDLAADPLNRRAIVQDQGCLPGLILFLDHPNPQVVHSALLALRYLAECRVNREKMKSELGMMLSLQNVIQKTTTPGETKLLASEVYDILQSSNMSDMDNVNEMNYRRRKAQFFLGSTNKRAKTVVLHIDGLDDSSRRNLCEEALLKIKGVISFTFQMAVQRCVVRIRSDLKAEALATAIASTKVMKAQQVVKSESGEEMLVPFQDTPVEVEQNTDLPEYLPEDESPTKEQDKAVSRVGSHPEEASLVQLSPDLWCSLPAFEKRLKSLGVGKEGTGRTYEYDCMGFAPAQAGVWKQACFTHDPCNNKANNKEYLSSAEFLVPAIHGKNCYTSGYNFISGTCRKAVEKFFIVDSNFCLVIPGLCTRLYLCDLGKSSMFHPLALSWANEGISPHSGKNPIHLSGLKWLVTVLLSPGEAHMECCAQFWAPQYKRNTELLEQVLQKWATKMIKGLEHLSYEERLKGLGLFSLGRKSQQKEVLISVYSCLNGECQEDLGSWWCQAIGRDAMGRNGCTENSTGILGISLPCELMKNPVFVLIVSQTGKQSKMIGPSSLLDSKKNITENFFALMQEENKAFEQKTKIPSVISTHY</sequence>
<evidence type="ECO:0000256" key="10">
    <source>
        <dbReference type="PROSITE-ProRule" id="PRU00259"/>
    </source>
</evidence>
<evidence type="ECO:0000256" key="11">
    <source>
        <dbReference type="SAM" id="MobiDB-lite"/>
    </source>
</evidence>
<evidence type="ECO:0000256" key="6">
    <source>
        <dbReference type="ARBA" id="ARBA00023128"/>
    </source>
</evidence>
<accession>A0A8K1LMT5</accession>
<comment type="caution">
    <text evidence="12">The sequence shown here is derived from an EMBL/GenBank/DDBJ whole genome shotgun (WGS) entry which is preliminary data.</text>
</comment>
<dbReference type="EMBL" id="SWJQ01000186">
    <property type="protein sequence ID" value="TRZ19381.1"/>
    <property type="molecule type" value="Genomic_DNA"/>
</dbReference>
<reference evidence="12" key="1">
    <citation type="submission" date="2019-04" db="EMBL/GenBank/DDBJ databases">
        <title>Genome assembly of Zosterops borbonicus 15179.</title>
        <authorList>
            <person name="Leroy T."/>
            <person name="Anselmetti Y."/>
            <person name="Tilak M.-K."/>
            <person name="Nabholz B."/>
        </authorList>
    </citation>
    <scope>NUCLEOTIDE SEQUENCE</scope>
    <source>
        <strain evidence="12">HGM_15179</strain>
        <tissue evidence="12">Muscle</tissue>
    </source>
</reference>
<evidence type="ECO:0000256" key="9">
    <source>
        <dbReference type="ARBA" id="ARBA00046478"/>
    </source>
</evidence>
<dbReference type="PANTHER" id="PTHR46840:SF1">
    <property type="entry name" value="ARMADILLO REPEAT-CONTAINING PROTEIN 1"/>
    <property type="match status" value="1"/>
</dbReference>
<keyword evidence="7" id="KW-0472">Membrane</keyword>
<dbReference type="OrthoDB" id="17335at2759"/>
<gene>
    <name evidence="12" type="ORF">HGM15179_007709</name>
</gene>
<comment type="subunit">
    <text evidence="9">Interacts with mitochondrial contact site and cristae organizing system (MICOS) complex components IMMT/MIC60 and MICOS10/MIC10. Interacts with mitochondrial outer membrane sorting assembly machinery (SAM) complex components SAMM50 and MTX1.</text>
</comment>
<dbReference type="GO" id="GO:0046872">
    <property type="term" value="F:metal ion binding"/>
    <property type="evidence" value="ECO:0007669"/>
    <property type="project" value="InterPro"/>
</dbReference>
<keyword evidence="13" id="KW-1185">Reference proteome</keyword>
<evidence type="ECO:0000313" key="13">
    <source>
        <dbReference type="Proteomes" id="UP000796761"/>
    </source>
</evidence>
<feature type="compositionally biased region" description="Basic and acidic residues" evidence="11">
    <location>
        <begin position="243"/>
        <end position="255"/>
    </location>
</feature>
<name>A0A8K1LMT5_9PASS</name>
<protein>
    <recommendedName>
        <fullName evidence="3">Armadillo repeat-containing protein 1</fullName>
    </recommendedName>
</protein>
<dbReference type="SUPFAM" id="SSF55008">
    <property type="entry name" value="HMA, heavy metal-associated domain"/>
    <property type="match status" value="1"/>
</dbReference>
<comment type="subcellular location">
    <subcellularLocation>
        <location evidence="2">Cytoplasm</location>
    </subcellularLocation>
    <subcellularLocation>
        <location evidence="1">Mitochondrion outer membrane</location>
    </subcellularLocation>
</comment>
<dbReference type="InterPro" id="IPR036163">
    <property type="entry name" value="HMA_dom_sf"/>
</dbReference>
<dbReference type="Gene3D" id="1.25.10.10">
    <property type="entry name" value="Leucine-rich Repeat Variant"/>
    <property type="match status" value="1"/>
</dbReference>
<keyword evidence="5" id="KW-1000">Mitochondrion outer membrane</keyword>
<evidence type="ECO:0000256" key="1">
    <source>
        <dbReference type="ARBA" id="ARBA00004294"/>
    </source>
</evidence>
<dbReference type="Proteomes" id="UP000796761">
    <property type="component" value="Unassembled WGS sequence"/>
</dbReference>